<dbReference type="PANTHER" id="PTHR48111">
    <property type="entry name" value="REGULATOR OF RPOS"/>
    <property type="match status" value="1"/>
</dbReference>
<evidence type="ECO:0000313" key="10">
    <source>
        <dbReference type="EMBL" id="MBE9040895.1"/>
    </source>
</evidence>
<evidence type="ECO:0000256" key="8">
    <source>
        <dbReference type="PROSITE-ProRule" id="PRU00169"/>
    </source>
</evidence>
<dbReference type="SUPFAM" id="SSF52172">
    <property type="entry name" value="CheY-like"/>
    <property type="match status" value="1"/>
</dbReference>
<comment type="caution">
    <text evidence="10">The sequence shown here is derived from an EMBL/GenBank/DDBJ whole genome shotgun (WGS) entry which is preliminary data.</text>
</comment>
<keyword evidence="2" id="KW-0808">Transferase</keyword>
<dbReference type="GO" id="GO:0000976">
    <property type="term" value="F:transcription cis-regulatory region binding"/>
    <property type="evidence" value="ECO:0007669"/>
    <property type="project" value="TreeGrafter"/>
</dbReference>
<dbReference type="EMBL" id="JADEXN010000130">
    <property type="protein sequence ID" value="MBE9040895.1"/>
    <property type="molecule type" value="Genomic_DNA"/>
</dbReference>
<dbReference type="InterPro" id="IPR001789">
    <property type="entry name" value="Sig_transdc_resp-reg_receiver"/>
</dbReference>
<reference evidence="10" key="1">
    <citation type="submission" date="2020-10" db="EMBL/GenBank/DDBJ databases">
        <authorList>
            <person name="Castelo-Branco R."/>
            <person name="Eusebio N."/>
            <person name="Adriana R."/>
            <person name="Vieira A."/>
            <person name="Brugerolle De Fraissinette N."/>
            <person name="Rezende De Castro R."/>
            <person name="Schneider M.P."/>
            <person name="Vasconcelos V."/>
            <person name="Leao P.N."/>
        </authorList>
    </citation>
    <scope>NUCLEOTIDE SEQUENCE</scope>
    <source>
        <strain evidence="10">LEGE 11467</strain>
    </source>
</reference>
<organism evidence="10 11">
    <name type="scientific">Zarconia navalis LEGE 11467</name>
    <dbReference type="NCBI Taxonomy" id="1828826"/>
    <lineage>
        <taxon>Bacteria</taxon>
        <taxon>Bacillati</taxon>
        <taxon>Cyanobacteriota</taxon>
        <taxon>Cyanophyceae</taxon>
        <taxon>Oscillatoriophycideae</taxon>
        <taxon>Oscillatoriales</taxon>
        <taxon>Oscillatoriales incertae sedis</taxon>
        <taxon>Zarconia</taxon>
        <taxon>Zarconia navalis</taxon>
    </lineage>
</organism>
<keyword evidence="3" id="KW-0418">Kinase</keyword>
<dbReference type="CDD" id="cd19920">
    <property type="entry name" value="REC_PA4781-like"/>
    <property type="match status" value="1"/>
</dbReference>
<dbReference type="Gene3D" id="3.40.50.2300">
    <property type="match status" value="1"/>
</dbReference>
<dbReference type="GO" id="GO:0016301">
    <property type="term" value="F:kinase activity"/>
    <property type="evidence" value="ECO:0007669"/>
    <property type="project" value="UniProtKB-KW"/>
</dbReference>
<dbReference type="AlphaFoldDB" id="A0A928W072"/>
<evidence type="ECO:0000256" key="3">
    <source>
        <dbReference type="ARBA" id="ARBA00022777"/>
    </source>
</evidence>
<keyword evidence="11" id="KW-1185">Reference proteome</keyword>
<evidence type="ECO:0000256" key="4">
    <source>
        <dbReference type="ARBA" id="ARBA00023012"/>
    </source>
</evidence>
<dbReference type="GO" id="GO:0000156">
    <property type="term" value="F:phosphorelay response regulator activity"/>
    <property type="evidence" value="ECO:0007669"/>
    <property type="project" value="TreeGrafter"/>
</dbReference>
<proteinExistence type="predicted"/>
<keyword evidence="1 8" id="KW-0597">Phosphoprotein</keyword>
<sequence>MDILIVDDNINNLRLLSAILEEKGYQVRKVTNSKFALKTVALAPPDLILLDINMPEFDGYEVCRYLKAGDRTQDIPIIFLSAFSQPQQKREAFQVGGVDYITKPLQVEEVLARVKHQQMLYQYKLECQQANREAHLLRTIAIARARQPDRQSFAKVALASVCQTLHWDVGEIWAVRGTFLAIEDATYSSQNHLMEFVRQSRTRTFELHRDVPASIWKCNQPEWVGDLDKARTIPFFRSSTAIRAGLTSALAVPICFEQELWGILLLYCQAQQNLARCEIDGLEAVAACLSSFWVRARP</sequence>
<dbReference type="Pfam" id="PF00072">
    <property type="entry name" value="Response_reg"/>
    <property type="match status" value="1"/>
</dbReference>
<dbReference type="InterPro" id="IPR011006">
    <property type="entry name" value="CheY-like_superfamily"/>
</dbReference>
<keyword evidence="5" id="KW-0805">Transcription regulation</keyword>
<accession>A0A928W072</accession>
<dbReference type="PANTHER" id="PTHR48111:SF1">
    <property type="entry name" value="TWO-COMPONENT RESPONSE REGULATOR ORR33"/>
    <property type="match status" value="1"/>
</dbReference>
<dbReference type="GO" id="GO:0032993">
    <property type="term" value="C:protein-DNA complex"/>
    <property type="evidence" value="ECO:0007669"/>
    <property type="project" value="TreeGrafter"/>
</dbReference>
<dbReference type="SUPFAM" id="SSF55781">
    <property type="entry name" value="GAF domain-like"/>
    <property type="match status" value="1"/>
</dbReference>
<feature type="modified residue" description="4-aspartylphosphate" evidence="8">
    <location>
        <position position="51"/>
    </location>
</feature>
<evidence type="ECO:0000256" key="5">
    <source>
        <dbReference type="ARBA" id="ARBA00023015"/>
    </source>
</evidence>
<dbReference type="Gene3D" id="3.30.450.40">
    <property type="match status" value="1"/>
</dbReference>
<keyword evidence="6" id="KW-0238">DNA-binding</keyword>
<evidence type="ECO:0000313" key="11">
    <source>
        <dbReference type="Proteomes" id="UP000621799"/>
    </source>
</evidence>
<evidence type="ECO:0000256" key="7">
    <source>
        <dbReference type="ARBA" id="ARBA00023163"/>
    </source>
</evidence>
<dbReference type="InterPro" id="IPR039420">
    <property type="entry name" value="WalR-like"/>
</dbReference>
<dbReference type="GO" id="GO:0006355">
    <property type="term" value="P:regulation of DNA-templated transcription"/>
    <property type="evidence" value="ECO:0007669"/>
    <property type="project" value="TreeGrafter"/>
</dbReference>
<dbReference type="Proteomes" id="UP000621799">
    <property type="component" value="Unassembled WGS sequence"/>
</dbReference>
<dbReference type="GO" id="GO:0005829">
    <property type="term" value="C:cytosol"/>
    <property type="evidence" value="ECO:0007669"/>
    <property type="project" value="TreeGrafter"/>
</dbReference>
<dbReference type="InterPro" id="IPR029016">
    <property type="entry name" value="GAF-like_dom_sf"/>
</dbReference>
<evidence type="ECO:0000256" key="6">
    <source>
        <dbReference type="ARBA" id="ARBA00023125"/>
    </source>
</evidence>
<dbReference type="InterPro" id="IPR003018">
    <property type="entry name" value="GAF"/>
</dbReference>
<dbReference type="RefSeq" id="WP_264321129.1">
    <property type="nucleotide sequence ID" value="NZ_JADEXN010000130.1"/>
</dbReference>
<evidence type="ECO:0000256" key="1">
    <source>
        <dbReference type="ARBA" id="ARBA00022553"/>
    </source>
</evidence>
<protein>
    <submittedName>
        <fullName evidence="10">Response regulator</fullName>
    </submittedName>
</protein>
<gene>
    <name evidence="10" type="ORF">IQ235_08900</name>
</gene>
<dbReference type="SMART" id="SM00448">
    <property type="entry name" value="REC"/>
    <property type="match status" value="1"/>
</dbReference>
<evidence type="ECO:0000259" key="9">
    <source>
        <dbReference type="PROSITE" id="PS50110"/>
    </source>
</evidence>
<keyword evidence="4" id="KW-0902">Two-component regulatory system</keyword>
<dbReference type="Pfam" id="PF01590">
    <property type="entry name" value="GAF"/>
    <property type="match status" value="1"/>
</dbReference>
<feature type="domain" description="Response regulatory" evidence="9">
    <location>
        <begin position="2"/>
        <end position="118"/>
    </location>
</feature>
<dbReference type="PROSITE" id="PS50110">
    <property type="entry name" value="RESPONSE_REGULATORY"/>
    <property type="match status" value="1"/>
</dbReference>
<evidence type="ECO:0000256" key="2">
    <source>
        <dbReference type="ARBA" id="ARBA00022679"/>
    </source>
</evidence>
<name>A0A928W072_9CYAN</name>
<keyword evidence="7" id="KW-0804">Transcription</keyword>